<evidence type="ECO:0000256" key="1">
    <source>
        <dbReference type="ARBA" id="ARBA00000437"/>
    </source>
</evidence>
<evidence type="ECO:0000256" key="20">
    <source>
        <dbReference type="ARBA" id="ARBA00029402"/>
    </source>
</evidence>
<protein>
    <recommendedName>
        <fullName evidence="23">Dipeptidase</fullName>
        <ecNumber evidence="23">3.4.13.19</ecNumber>
    </recommendedName>
</protein>
<keyword evidence="17 23" id="KW-1015">Disulfide bond</keyword>
<dbReference type="InterPro" id="IPR008257">
    <property type="entry name" value="Pept_M19"/>
</dbReference>
<evidence type="ECO:0000256" key="4">
    <source>
        <dbReference type="ARBA" id="ARBA00001947"/>
    </source>
</evidence>
<evidence type="ECO:0000256" key="16">
    <source>
        <dbReference type="ARBA" id="ARBA00023136"/>
    </source>
</evidence>
<evidence type="ECO:0000256" key="19">
    <source>
        <dbReference type="ARBA" id="ARBA00023288"/>
    </source>
</evidence>
<evidence type="ECO:0000256" key="9">
    <source>
        <dbReference type="ARBA" id="ARBA00022723"/>
    </source>
</evidence>
<keyword evidence="24" id="KW-0812">Transmembrane</keyword>
<dbReference type="GO" id="GO:0098552">
    <property type="term" value="C:side of membrane"/>
    <property type="evidence" value="ECO:0007669"/>
    <property type="project" value="UniProtKB-KW"/>
</dbReference>
<evidence type="ECO:0000256" key="22">
    <source>
        <dbReference type="ARBA" id="ARBA00048518"/>
    </source>
</evidence>
<dbReference type="Gene3D" id="3.20.20.140">
    <property type="entry name" value="Metal-dependent hydrolases"/>
    <property type="match status" value="1"/>
</dbReference>
<evidence type="ECO:0000256" key="23">
    <source>
        <dbReference type="RuleBase" id="RU341113"/>
    </source>
</evidence>
<keyword evidence="9 23" id="KW-0479">Metal-binding</keyword>
<comment type="function">
    <text evidence="20">Independently of its dipeptidase activity, acts as an adhesion receptor for neutrophil recruitment from bloodstream into inflamed lungs and liver.</text>
</comment>
<evidence type="ECO:0000256" key="17">
    <source>
        <dbReference type="ARBA" id="ARBA00023157"/>
    </source>
</evidence>
<organism evidence="25 26">
    <name type="scientific">Hymenochirus boettgeri</name>
    <name type="common">Congo dwarf clawed frog</name>
    <dbReference type="NCBI Taxonomy" id="247094"/>
    <lineage>
        <taxon>Eukaryota</taxon>
        <taxon>Metazoa</taxon>
        <taxon>Chordata</taxon>
        <taxon>Craniata</taxon>
        <taxon>Vertebrata</taxon>
        <taxon>Euteleostomi</taxon>
        <taxon>Amphibia</taxon>
        <taxon>Batrachia</taxon>
        <taxon>Anura</taxon>
        <taxon>Pipoidea</taxon>
        <taxon>Pipidae</taxon>
        <taxon>Pipinae</taxon>
        <taxon>Hymenochirus</taxon>
    </lineage>
</organism>
<evidence type="ECO:0000256" key="15">
    <source>
        <dbReference type="ARBA" id="ARBA00023098"/>
    </source>
</evidence>
<dbReference type="CDD" id="cd01301">
    <property type="entry name" value="rDP_like"/>
    <property type="match status" value="1"/>
</dbReference>
<comment type="catalytic activity">
    <reaction evidence="21">
        <text>leukotriene D4 + H2O = leukotriene E4 + glycine</text>
        <dbReference type="Rhea" id="RHEA:48616"/>
        <dbReference type="ChEBI" id="CHEBI:15377"/>
        <dbReference type="ChEBI" id="CHEBI:57305"/>
        <dbReference type="ChEBI" id="CHEBI:57462"/>
        <dbReference type="ChEBI" id="CHEBI:63166"/>
    </reaction>
</comment>
<comment type="catalytic activity">
    <reaction evidence="22">
        <text>L-cystine-bis-glycine + 2 H2O = L-cystine + 2 glycine</text>
        <dbReference type="Rhea" id="RHEA:60520"/>
        <dbReference type="ChEBI" id="CHEBI:15377"/>
        <dbReference type="ChEBI" id="CHEBI:35491"/>
        <dbReference type="ChEBI" id="CHEBI:57305"/>
        <dbReference type="ChEBI" id="CHEBI:143812"/>
    </reaction>
</comment>
<dbReference type="PANTHER" id="PTHR10443:SF38">
    <property type="entry name" value="DIPEPTIDASE 1"/>
    <property type="match status" value="1"/>
</dbReference>
<evidence type="ECO:0000256" key="2">
    <source>
        <dbReference type="ARBA" id="ARBA00001526"/>
    </source>
</evidence>
<comment type="cofactor">
    <cofactor evidence="4 23">
        <name>Zn(2+)</name>
        <dbReference type="ChEBI" id="CHEBI:29105"/>
    </cofactor>
</comment>
<comment type="caution">
    <text evidence="25">The sequence shown here is derived from an EMBL/GenBank/DDBJ whole genome shotgun (WGS) entry which is preliminary data.</text>
</comment>
<keyword evidence="12 23" id="KW-0862">Zinc</keyword>
<evidence type="ECO:0000256" key="3">
    <source>
        <dbReference type="ARBA" id="ARBA00001670"/>
    </source>
</evidence>
<dbReference type="Pfam" id="PF01244">
    <property type="entry name" value="Peptidase_M19"/>
    <property type="match status" value="1"/>
</dbReference>
<dbReference type="PROSITE" id="PS00869">
    <property type="entry name" value="RENAL_DIPEPTIDASE_1"/>
    <property type="match status" value="1"/>
</dbReference>
<evidence type="ECO:0000256" key="21">
    <source>
        <dbReference type="ARBA" id="ARBA00048210"/>
    </source>
</evidence>
<keyword evidence="15" id="KW-0443">Lipid metabolism</keyword>
<dbReference type="GO" id="GO:0046872">
    <property type="term" value="F:metal ion binding"/>
    <property type="evidence" value="ECO:0007669"/>
    <property type="project" value="UniProtKB-UniRule"/>
</dbReference>
<keyword evidence="11 23" id="KW-0378">Hydrolase</keyword>
<name>A0A8T2J4H9_9PIPI</name>
<evidence type="ECO:0000256" key="7">
    <source>
        <dbReference type="ARBA" id="ARBA00022475"/>
    </source>
</evidence>
<dbReference type="GO" id="GO:0008800">
    <property type="term" value="F:beta-lactamase activity"/>
    <property type="evidence" value="ECO:0007669"/>
    <property type="project" value="UniProtKB-EC"/>
</dbReference>
<evidence type="ECO:0000313" key="25">
    <source>
        <dbReference type="EMBL" id="KAG8437571.1"/>
    </source>
</evidence>
<dbReference type="GO" id="GO:0070573">
    <property type="term" value="F:metallodipeptidase activity"/>
    <property type="evidence" value="ECO:0007669"/>
    <property type="project" value="InterPro"/>
</dbReference>
<feature type="non-terminal residue" evidence="25">
    <location>
        <position position="1"/>
    </location>
</feature>
<dbReference type="GO" id="GO:0016324">
    <property type="term" value="C:apical plasma membrane"/>
    <property type="evidence" value="ECO:0007669"/>
    <property type="project" value="UniProtKB-SubCell"/>
</dbReference>
<evidence type="ECO:0000256" key="8">
    <source>
        <dbReference type="ARBA" id="ARBA00022670"/>
    </source>
</evidence>
<feature type="transmembrane region" description="Helical" evidence="24">
    <location>
        <begin position="270"/>
        <end position="289"/>
    </location>
</feature>
<comment type="subunit">
    <text evidence="6 23">Homodimer; disulfide-linked.</text>
</comment>
<comment type="similarity">
    <text evidence="23">Belongs to the metallo-dependent hydrolases superfamily. Peptidase M19 family.</text>
</comment>
<evidence type="ECO:0000256" key="18">
    <source>
        <dbReference type="ARBA" id="ARBA00023180"/>
    </source>
</evidence>
<comment type="catalytic activity">
    <reaction evidence="3 23">
        <text>an L-aminoacyl-L-amino acid + H2O = 2 an L-alpha-amino acid</text>
        <dbReference type="Rhea" id="RHEA:48940"/>
        <dbReference type="ChEBI" id="CHEBI:15377"/>
        <dbReference type="ChEBI" id="CHEBI:59869"/>
        <dbReference type="ChEBI" id="CHEBI:77460"/>
        <dbReference type="EC" id="3.4.13.19"/>
    </reaction>
</comment>
<reference evidence="25" key="1">
    <citation type="thesis" date="2020" institute="ProQuest LLC" country="789 East Eisenhower Parkway, Ann Arbor, MI, USA">
        <title>Comparative Genomics and Chromosome Evolution.</title>
        <authorList>
            <person name="Mudd A.B."/>
        </authorList>
    </citation>
    <scope>NUCLEOTIDE SEQUENCE</scope>
    <source>
        <strain evidence="25">Female2</strain>
        <tissue evidence="25">Blood</tissue>
    </source>
</reference>
<keyword evidence="14 23" id="KW-0482">Metalloprotease</keyword>
<keyword evidence="16 24" id="KW-0472">Membrane</keyword>
<comment type="catalytic activity">
    <reaction evidence="2">
        <text>a beta-lactam + H2O = a substituted beta-amino acid</text>
        <dbReference type="Rhea" id="RHEA:20401"/>
        <dbReference type="ChEBI" id="CHEBI:15377"/>
        <dbReference type="ChEBI" id="CHEBI:35627"/>
        <dbReference type="ChEBI" id="CHEBI:140347"/>
        <dbReference type="EC" id="3.5.2.6"/>
    </reaction>
</comment>
<evidence type="ECO:0000256" key="14">
    <source>
        <dbReference type="ARBA" id="ARBA00023049"/>
    </source>
</evidence>
<evidence type="ECO:0000256" key="11">
    <source>
        <dbReference type="ARBA" id="ARBA00022801"/>
    </source>
</evidence>
<evidence type="ECO:0000256" key="10">
    <source>
        <dbReference type="ARBA" id="ARBA00022729"/>
    </source>
</evidence>
<dbReference type="InterPro" id="IPR032466">
    <property type="entry name" value="Metal_Hydrolase"/>
</dbReference>
<evidence type="ECO:0000313" key="26">
    <source>
        <dbReference type="Proteomes" id="UP000812440"/>
    </source>
</evidence>
<dbReference type="AlphaFoldDB" id="A0A8T2J4H9"/>
<gene>
    <name evidence="25" type="ORF">GDO86_008325</name>
</gene>
<dbReference type="SUPFAM" id="SSF51556">
    <property type="entry name" value="Metallo-dependent hydrolases"/>
    <property type="match status" value="1"/>
</dbReference>
<keyword evidence="26" id="KW-1185">Reference proteome</keyword>
<dbReference type="GO" id="GO:0006629">
    <property type="term" value="P:lipid metabolic process"/>
    <property type="evidence" value="ECO:0007669"/>
    <property type="project" value="UniProtKB-KW"/>
</dbReference>
<keyword evidence="18" id="KW-0325">Glycoprotein</keyword>
<sequence length="290" mass="32293">IHQAFQSKKIASLIGVEGGHSIDSSLGTLRTFYQLGVRYMTLTHSCNTPWVDNWLVDKGTDPQKSNGLSEFGKKVIEEMNRLGMIIDLSHVSKKTMSDALQLSKAPVIFSHSSAFSLCNHYRNVPDDILSLVKEKNGLVMVNFFNSFVTCSKNANLSHVADHFDHIKRVAGYKHVGFGGDYDGVEDLPQGLENVSKYPDLVAELLRRGWNETEVQGALANNLIRVFQEVEKVSSNMSNSAPHDQLIDYQEIKSDCHTGYGYNIPNHAAEAHSLGGVFLLLYLICAVYLWT</sequence>
<proteinExistence type="inferred from homology"/>
<dbReference type="Proteomes" id="UP000812440">
    <property type="component" value="Chromosome 4"/>
</dbReference>
<dbReference type="PROSITE" id="PS51365">
    <property type="entry name" value="RENAL_DIPEPTIDASE_2"/>
    <property type="match status" value="1"/>
</dbReference>
<keyword evidence="23" id="KW-0336">GPI-anchor</keyword>
<keyword evidence="24" id="KW-1133">Transmembrane helix</keyword>
<evidence type="ECO:0000256" key="24">
    <source>
        <dbReference type="SAM" id="Phobius"/>
    </source>
</evidence>
<evidence type="ECO:0000256" key="12">
    <source>
        <dbReference type="ARBA" id="ARBA00022833"/>
    </source>
</evidence>
<accession>A0A8T2J4H9</accession>
<keyword evidence="10" id="KW-0732">Signal</keyword>
<evidence type="ECO:0000256" key="13">
    <source>
        <dbReference type="ARBA" id="ARBA00022997"/>
    </source>
</evidence>
<comment type="catalytic activity">
    <reaction evidence="1">
        <text>glycyldehydrophenylalanine + H2O = 2,3-didehydrophenylalanine + glycine</text>
        <dbReference type="Rhea" id="RHEA:62704"/>
        <dbReference type="ChEBI" id="CHEBI:15377"/>
        <dbReference type="ChEBI" id="CHEBI:57305"/>
        <dbReference type="ChEBI" id="CHEBI:145925"/>
        <dbReference type="ChEBI" id="CHEBI:145926"/>
    </reaction>
</comment>
<evidence type="ECO:0000256" key="5">
    <source>
        <dbReference type="ARBA" id="ARBA00004303"/>
    </source>
</evidence>
<dbReference type="EC" id="3.4.13.19" evidence="23"/>
<evidence type="ECO:0000256" key="6">
    <source>
        <dbReference type="ARBA" id="ARBA00011748"/>
    </source>
</evidence>
<comment type="subcellular location">
    <subcellularLocation>
        <location evidence="5">Apical cell membrane</location>
        <topology evidence="5">Lipid-anchor</topology>
        <topology evidence="5">GPI-anchor</topology>
    </subcellularLocation>
    <subcellularLocation>
        <location evidence="23">Membrane</location>
        <topology evidence="23">Lipid-anchor</topology>
        <topology evidence="23">GPI-anchor</topology>
    </subcellularLocation>
</comment>
<keyword evidence="19" id="KW-0449">Lipoprotein</keyword>
<dbReference type="GO" id="GO:0006508">
    <property type="term" value="P:proteolysis"/>
    <property type="evidence" value="ECO:0007669"/>
    <property type="project" value="UniProtKB-KW"/>
</dbReference>
<dbReference type="EMBL" id="JAACNH010000007">
    <property type="protein sequence ID" value="KAG8437571.1"/>
    <property type="molecule type" value="Genomic_DNA"/>
</dbReference>
<dbReference type="PANTHER" id="PTHR10443">
    <property type="entry name" value="MICROSOMAL DIPEPTIDASE"/>
    <property type="match status" value="1"/>
</dbReference>
<keyword evidence="8 23" id="KW-0645">Protease</keyword>
<keyword evidence="13 23" id="KW-0224">Dipeptidase</keyword>
<keyword evidence="7" id="KW-1003">Cell membrane</keyword>
<dbReference type="InterPro" id="IPR000180">
    <property type="entry name" value="Dipep_AS"/>
</dbReference>
<dbReference type="OrthoDB" id="445695at2759"/>